<proteinExistence type="predicted"/>
<evidence type="ECO:0000313" key="1">
    <source>
        <dbReference type="EMBL" id="MCV6988696.1"/>
    </source>
</evidence>
<name>A0AAW5S187_MYCBC</name>
<accession>A0AAW5S187</accession>
<protein>
    <submittedName>
        <fullName evidence="1">Uncharacterized protein</fullName>
    </submittedName>
</protein>
<dbReference type="Proteomes" id="UP001207588">
    <property type="component" value="Unassembled WGS sequence"/>
</dbReference>
<evidence type="ECO:0000313" key="4">
    <source>
        <dbReference type="Proteomes" id="UP001207588"/>
    </source>
</evidence>
<organism evidence="1 4">
    <name type="scientific">Mycobacterium bouchedurhonense</name>
    <dbReference type="NCBI Taxonomy" id="701041"/>
    <lineage>
        <taxon>Bacteria</taxon>
        <taxon>Bacillati</taxon>
        <taxon>Actinomycetota</taxon>
        <taxon>Actinomycetes</taxon>
        <taxon>Mycobacteriales</taxon>
        <taxon>Mycobacteriaceae</taxon>
        <taxon>Mycobacterium</taxon>
        <taxon>Mycobacterium avium complex (MAC)</taxon>
    </lineage>
</organism>
<dbReference type="EMBL" id="MVHL01000037">
    <property type="protein sequence ID" value="ORA45514.1"/>
    <property type="molecule type" value="Genomic_DNA"/>
</dbReference>
<reference evidence="1" key="3">
    <citation type="journal article" date="2022" name="BMC Genomics">
        <title>Comparative genome analysis of mycobacteria focusing on tRNA and non-coding RNA.</title>
        <authorList>
            <person name="Behra P.R.K."/>
            <person name="Pettersson B.M.F."/>
            <person name="Ramesh M."/>
            <person name="Das S."/>
            <person name="Dasgupta S."/>
            <person name="Kirsebom L.A."/>
        </authorList>
    </citation>
    <scope>NUCLEOTIDE SEQUENCE</scope>
    <source>
        <strain evidence="1">DSM 45439</strain>
    </source>
</reference>
<dbReference type="EMBL" id="JACKTG010000013">
    <property type="protein sequence ID" value="MCV6988696.1"/>
    <property type="molecule type" value="Genomic_DNA"/>
</dbReference>
<dbReference type="AlphaFoldDB" id="A0AAW5S187"/>
<gene>
    <name evidence="2" type="ORF">BST19_20045</name>
    <name evidence="1" type="ORF">H7I91_05135</name>
</gene>
<comment type="caution">
    <text evidence="1">The sequence shown here is derived from an EMBL/GenBank/DDBJ whole genome shotgun (WGS) entry which is preliminary data.</text>
</comment>
<keyword evidence="3" id="KW-1185">Reference proteome</keyword>
<sequence>MATEETMARTILPAELLARLNTEGRMAASRSRFVDPDAVADVRKLLAERGEEWAASVLMRDISRRSIACQQLPWLDPGELETLVLADKAEFEQLIAGL</sequence>
<evidence type="ECO:0000313" key="3">
    <source>
        <dbReference type="Proteomes" id="UP000192293"/>
    </source>
</evidence>
<reference evidence="2 3" key="1">
    <citation type="submission" date="2017-02" db="EMBL/GenBank/DDBJ databases">
        <title>The new phylogeny of genus Mycobacterium.</title>
        <authorList>
            <person name="Tortoli E."/>
            <person name="Trovato A."/>
            <person name="Cirillo D.M."/>
        </authorList>
    </citation>
    <scope>NUCLEOTIDE SEQUENCE [LARGE SCALE GENOMIC DNA]</scope>
    <source>
        <strain evidence="2 3">DSM 45439</strain>
    </source>
</reference>
<dbReference type="Proteomes" id="UP000192293">
    <property type="component" value="Unassembled WGS sequence"/>
</dbReference>
<dbReference type="RefSeq" id="WP_083071476.1">
    <property type="nucleotide sequence ID" value="NZ_JACKTG010000013.1"/>
</dbReference>
<reference evidence="1" key="2">
    <citation type="submission" date="2020-07" db="EMBL/GenBank/DDBJ databases">
        <authorList>
            <person name="Pettersson B.M.F."/>
            <person name="Behra P.R.K."/>
            <person name="Ramesh M."/>
            <person name="Das S."/>
            <person name="Dasgupta S."/>
            <person name="Kirsebom L.A."/>
        </authorList>
    </citation>
    <scope>NUCLEOTIDE SEQUENCE</scope>
    <source>
        <strain evidence="1">DSM 45439</strain>
    </source>
</reference>
<evidence type="ECO:0000313" key="2">
    <source>
        <dbReference type="EMBL" id="ORA45514.1"/>
    </source>
</evidence>